<name>A0A0F0HA09_LENAE</name>
<comment type="caution">
    <text evidence="2">The sequence shown here is derived from an EMBL/GenBank/DDBJ whole genome shotgun (WGS) entry which is preliminary data.</text>
</comment>
<evidence type="ECO:0008006" key="4">
    <source>
        <dbReference type="Google" id="ProtNLM"/>
    </source>
</evidence>
<organism evidence="2 3">
    <name type="scientific">Lentzea aerocolonigenes</name>
    <name type="common">Lechevalieria aerocolonigenes</name>
    <name type="synonym">Saccharothrix aerocolonigenes</name>
    <dbReference type="NCBI Taxonomy" id="68170"/>
    <lineage>
        <taxon>Bacteria</taxon>
        <taxon>Bacillati</taxon>
        <taxon>Actinomycetota</taxon>
        <taxon>Actinomycetes</taxon>
        <taxon>Pseudonocardiales</taxon>
        <taxon>Pseudonocardiaceae</taxon>
        <taxon>Lentzea</taxon>
    </lineage>
</organism>
<dbReference type="EMBL" id="JYJG01000059">
    <property type="protein sequence ID" value="KJK50448.1"/>
    <property type="molecule type" value="Genomic_DNA"/>
</dbReference>
<dbReference type="OrthoDB" id="4485313at2"/>
<accession>A0A0F0HA09</accession>
<dbReference type="AlphaFoldDB" id="A0A0F0HA09"/>
<dbReference type="PATRIC" id="fig|68170.10.peg.940"/>
<keyword evidence="3" id="KW-1185">Reference proteome</keyword>
<protein>
    <recommendedName>
        <fullName evidence="4">PEGA domain-containing protein</fullName>
    </recommendedName>
</protein>
<sequence>MTEPTTTTNLEVEINYGQLYVYSVEPWADDPEGHNAVLRALDDAYDSGRFVGVSEGLIDFLSAVQWNFHAPMSVEVWEAEPPADEQNWDHVADVDLDVPDGSLKFEGSGGRPPIECTVPSGLYRVRLAGRGYNEARAGVEGMDSYRTQLWPRERPAQPETRKCWPGWLTGANRQ</sequence>
<evidence type="ECO:0000256" key="1">
    <source>
        <dbReference type="SAM" id="MobiDB-lite"/>
    </source>
</evidence>
<dbReference type="RefSeq" id="WP_045311261.1">
    <property type="nucleotide sequence ID" value="NZ_JYJG01000059.1"/>
</dbReference>
<gene>
    <name evidence="2" type="ORF">UK23_10670</name>
</gene>
<reference evidence="2 3" key="1">
    <citation type="submission" date="2015-02" db="EMBL/GenBank/DDBJ databases">
        <authorList>
            <person name="Ju K.-S."/>
            <person name="Doroghazi J.R."/>
            <person name="Metcalf W."/>
        </authorList>
    </citation>
    <scope>NUCLEOTIDE SEQUENCE [LARGE SCALE GENOMIC DNA]</scope>
    <source>
        <strain evidence="2 3">NRRL B-16140</strain>
    </source>
</reference>
<dbReference type="Proteomes" id="UP000033393">
    <property type="component" value="Unassembled WGS sequence"/>
</dbReference>
<evidence type="ECO:0000313" key="3">
    <source>
        <dbReference type="Proteomes" id="UP000033393"/>
    </source>
</evidence>
<evidence type="ECO:0000313" key="2">
    <source>
        <dbReference type="EMBL" id="KJK50448.1"/>
    </source>
</evidence>
<feature type="region of interest" description="Disordered" evidence="1">
    <location>
        <begin position="154"/>
        <end position="174"/>
    </location>
</feature>
<proteinExistence type="predicted"/>